<gene>
    <name evidence="2" type="ORF">ACFSQS_07640</name>
</gene>
<keyword evidence="3" id="KW-1185">Reference proteome</keyword>
<dbReference type="Proteomes" id="UP001597441">
    <property type="component" value="Unassembled WGS sequence"/>
</dbReference>
<dbReference type="Gene3D" id="3.20.20.70">
    <property type="entry name" value="Aldolase class I"/>
    <property type="match status" value="1"/>
</dbReference>
<sequence length="335" mass="37457">MMGVFTIAEIGQAHNGSIEKLHKYIDEVAKTRVDAIKFQTHIADAESSIYEPFRVKFTNEYATRFDYWKAMEFSEEQWIEIGKHCKKEGLTFISSPFSNAAVDVLERAEIEQYKIGSGEITNFLLLKKVVDTGKPIIISSGMSSIEELNKTVGFLKKHDANFSILQCSTSYPTTPKNYGLNVINELKGLYGVPVGFSDHSAKIATGIAAVALGAEILEFHVVFNRDEFGPDVTSSLTIDEATELVKSVKQIHEALKHPVDKKDNSAFADLKQIFEKSLAVNKDLKKGHIITFNDLEAKKPKGYGIDASKYKLVLGKKINKNLNQWDFLNKTDVIL</sequence>
<dbReference type="InterPro" id="IPR051690">
    <property type="entry name" value="PseI-like"/>
</dbReference>
<dbReference type="InterPro" id="IPR013785">
    <property type="entry name" value="Aldolase_TIM"/>
</dbReference>
<feature type="domain" description="AFP-like" evidence="1">
    <location>
        <begin position="277"/>
        <end position="335"/>
    </location>
</feature>
<accession>A0ABW5JRV1</accession>
<dbReference type="Gene3D" id="3.90.1210.10">
    <property type="entry name" value="Antifreeze-like/N-acetylneuraminic acid synthase C-terminal domain"/>
    <property type="match status" value="1"/>
</dbReference>
<organism evidence="2 3">
    <name type="scientific">Gelatiniphilus marinus</name>
    <dbReference type="NCBI Taxonomy" id="1759464"/>
    <lineage>
        <taxon>Bacteria</taxon>
        <taxon>Pseudomonadati</taxon>
        <taxon>Bacteroidota</taxon>
        <taxon>Flavobacteriia</taxon>
        <taxon>Flavobacteriales</taxon>
        <taxon>Flavobacteriaceae</taxon>
        <taxon>Gelatiniphilus</taxon>
    </lineage>
</organism>
<dbReference type="PANTHER" id="PTHR42966:SF1">
    <property type="entry name" value="SIALIC ACID SYNTHASE"/>
    <property type="match status" value="1"/>
</dbReference>
<proteinExistence type="predicted"/>
<evidence type="ECO:0000313" key="3">
    <source>
        <dbReference type="Proteomes" id="UP001597441"/>
    </source>
</evidence>
<protein>
    <submittedName>
        <fullName evidence="2">N-acetylneuraminate synthase family protein</fullName>
    </submittedName>
</protein>
<dbReference type="InterPro" id="IPR057736">
    <property type="entry name" value="SAF_PseI/NeuA/NeuB"/>
</dbReference>
<dbReference type="InterPro" id="IPR013132">
    <property type="entry name" value="PseI/NeuA/B-like_N"/>
</dbReference>
<dbReference type="PANTHER" id="PTHR42966">
    <property type="entry name" value="N-ACETYLNEURAMINATE SYNTHASE"/>
    <property type="match status" value="1"/>
</dbReference>
<comment type="caution">
    <text evidence="2">The sequence shown here is derived from an EMBL/GenBank/DDBJ whole genome shotgun (WGS) entry which is preliminary data.</text>
</comment>
<dbReference type="InterPro" id="IPR006190">
    <property type="entry name" value="SAF_AFP_Neu5Ac"/>
</dbReference>
<dbReference type="EMBL" id="JBHULK010000002">
    <property type="protein sequence ID" value="MFD2534971.1"/>
    <property type="molecule type" value="Genomic_DNA"/>
</dbReference>
<dbReference type="SUPFAM" id="SSF51269">
    <property type="entry name" value="AFP III-like domain"/>
    <property type="match status" value="1"/>
</dbReference>
<dbReference type="RefSeq" id="WP_388016549.1">
    <property type="nucleotide sequence ID" value="NZ_JBHUDT010000002.1"/>
</dbReference>
<evidence type="ECO:0000259" key="1">
    <source>
        <dbReference type="PROSITE" id="PS50844"/>
    </source>
</evidence>
<dbReference type="PROSITE" id="PS50844">
    <property type="entry name" value="AFP_LIKE"/>
    <property type="match status" value="1"/>
</dbReference>
<reference evidence="3" key="1">
    <citation type="journal article" date="2019" name="Int. J. Syst. Evol. Microbiol.">
        <title>The Global Catalogue of Microorganisms (GCM) 10K type strain sequencing project: providing services to taxonomists for standard genome sequencing and annotation.</title>
        <authorList>
            <consortium name="The Broad Institute Genomics Platform"/>
            <consortium name="The Broad Institute Genome Sequencing Center for Infectious Disease"/>
            <person name="Wu L."/>
            <person name="Ma J."/>
        </authorList>
    </citation>
    <scope>NUCLEOTIDE SEQUENCE [LARGE SCALE GENOMIC DNA]</scope>
    <source>
        <strain evidence="3">KCTC 42903</strain>
    </source>
</reference>
<dbReference type="InterPro" id="IPR036732">
    <property type="entry name" value="AFP_Neu5c_C_sf"/>
</dbReference>
<dbReference type="Pfam" id="PF03102">
    <property type="entry name" value="NeuB"/>
    <property type="match status" value="1"/>
</dbReference>
<dbReference type="CDD" id="cd11615">
    <property type="entry name" value="SAF_NeuB_like"/>
    <property type="match status" value="1"/>
</dbReference>
<evidence type="ECO:0000313" key="2">
    <source>
        <dbReference type="EMBL" id="MFD2534971.1"/>
    </source>
</evidence>
<name>A0ABW5JRV1_9FLAO</name>
<dbReference type="SUPFAM" id="SSF51569">
    <property type="entry name" value="Aldolase"/>
    <property type="match status" value="1"/>
</dbReference>